<reference evidence="4 5" key="1">
    <citation type="submission" date="2017-03" db="EMBL/GenBank/DDBJ databases">
        <title>Genomes of endolithic fungi from Antarctica.</title>
        <authorList>
            <person name="Coleine C."/>
            <person name="Masonjones S."/>
            <person name="Stajich J.E."/>
        </authorList>
    </citation>
    <scope>NUCLEOTIDE SEQUENCE [LARGE SCALE GENOMIC DNA]</scope>
    <source>
        <strain evidence="4 5">CCFEE 6315</strain>
    </source>
</reference>
<comment type="similarity">
    <text evidence="1">Belongs to the AIM32 family.</text>
</comment>
<dbReference type="PANTHER" id="PTHR31902">
    <property type="entry name" value="ACTIN PATCHES DISTAL PROTEIN 1"/>
    <property type="match status" value="1"/>
</dbReference>
<evidence type="ECO:0000256" key="1">
    <source>
        <dbReference type="ARBA" id="ARBA00038208"/>
    </source>
</evidence>
<keyword evidence="5" id="KW-1185">Reference proteome</keyword>
<organism evidence="4 5">
    <name type="scientific">Salinomyces thailandicus</name>
    <dbReference type="NCBI Taxonomy" id="706561"/>
    <lineage>
        <taxon>Eukaryota</taxon>
        <taxon>Fungi</taxon>
        <taxon>Dikarya</taxon>
        <taxon>Ascomycota</taxon>
        <taxon>Pezizomycotina</taxon>
        <taxon>Dothideomycetes</taxon>
        <taxon>Dothideomycetidae</taxon>
        <taxon>Mycosphaerellales</taxon>
        <taxon>Teratosphaeriaceae</taxon>
        <taxon>Salinomyces</taxon>
    </lineage>
</organism>
<name>A0A4U0TLU3_9PEZI</name>
<dbReference type="PANTHER" id="PTHR31902:SF7">
    <property type="entry name" value="ALTERED INHERITANCE OF MITOCHONDRIA PROTEIN 32"/>
    <property type="match status" value="1"/>
</dbReference>
<evidence type="ECO:0000313" key="4">
    <source>
        <dbReference type="EMBL" id="TKA22696.1"/>
    </source>
</evidence>
<dbReference type="SUPFAM" id="SSF52833">
    <property type="entry name" value="Thioredoxin-like"/>
    <property type="match status" value="1"/>
</dbReference>
<evidence type="ECO:0000313" key="5">
    <source>
        <dbReference type="Proteomes" id="UP000308549"/>
    </source>
</evidence>
<gene>
    <name evidence="4" type="ORF">B0A50_07789</name>
</gene>
<dbReference type="Gene3D" id="3.40.30.10">
    <property type="entry name" value="Glutaredoxin"/>
    <property type="match status" value="1"/>
</dbReference>
<evidence type="ECO:0000256" key="3">
    <source>
        <dbReference type="SAM" id="MobiDB-lite"/>
    </source>
</evidence>
<proteinExistence type="inferred from homology"/>
<evidence type="ECO:0000256" key="2">
    <source>
        <dbReference type="ARBA" id="ARBA00040895"/>
    </source>
</evidence>
<dbReference type="Proteomes" id="UP000308549">
    <property type="component" value="Unassembled WGS sequence"/>
</dbReference>
<comment type="caution">
    <text evidence="4">The sequence shown here is derived from an EMBL/GenBank/DDBJ whole genome shotgun (WGS) entry which is preliminary data.</text>
</comment>
<sequence length="377" mass="41431">MSLFRYGTRRSAHLFSVRQCQQRCYASRIDIPFAPPPVPVIEKCPIPTCPCASAPEGLDIEREQNINGSMAAYAEQILLCTGRSDWNSRIETDENADGAMLRQLKSFLGPGGKFSDPYHNVMLTNSSFPPTESPTHQNERSSQKASTSRSIPAAKPGKDPDVAQEQDAPPAGPASAFLLPSFQYIPTIPTESSSVEAFCKGFVLPAQLHQSHEKLSREQQNVIKRKPELQRRFVGARKVDEILVLICGHGGRDERCGKLGPILQQEFEDKLQRQNIPLLHDAPVAEAEEVNTEVEGYVPTARVGLISHIGGHKWAGNVIIYVPPSFAGNPLAGKGIWYGRVGPEHVEGIVSKTILDGKVIKELFRGGIDQDRGIIRL</sequence>
<dbReference type="CDD" id="cd03062">
    <property type="entry name" value="TRX_Fd_Sucrase"/>
    <property type="match status" value="1"/>
</dbReference>
<feature type="compositionally biased region" description="Polar residues" evidence="3">
    <location>
        <begin position="122"/>
        <end position="136"/>
    </location>
</feature>
<feature type="region of interest" description="Disordered" evidence="3">
    <location>
        <begin position="119"/>
        <end position="173"/>
    </location>
</feature>
<dbReference type="AlphaFoldDB" id="A0A4U0TLU3"/>
<accession>A0A4U0TLU3</accession>
<dbReference type="OrthoDB" id="10253744at2759"/>
<dbReference type="InterPro" id="IPR036249">
    <property type="entry name" value="Thioredoxin-like_sf"/>
</dbReference>
<dbReference type="EMBL" id="NAJL01000068">
    <property type="protein sequence ID" value="TKA22696.1"/>
    <property type="molecule type" value="Genomic_DNA"/>
</dbReference>
<dbReference type="Pfam" id="PF06999">
    <property type="entry name" value="Suc_Fer-like"/>
    <property type="match status" value="1"/>
</dbReference>
<protein>
    <recommendedName>
        <fullName evidence="2">Altered inheritance of mitochondria protein 32</fullName>
    </recommendedName>
</protein>
<dbReference type="InterPro" id="IPR009737">
    <property type="entry name" value="Aim32/Apd1-like"/>
</dbReference>